<dbReference type="AlphaFoldDB" id="A0A176WIV2"/>
<organism evidence="1 2">
    <name type="scientific">Marchantia polymorpha subsp. ruderalis</name>
    <dbReference type="NCBI Taxonomy" id="1480154"/>
    <lineage>
        <taxon>Eukaryota</taxon>
        <taxon>Viridiplantae</taxon>
        <taxon>Streptophyta</taxon>
        <taxon>Embryophyta</taxon>
        <taxon>Marchantiophyta</taxon>
        <taxon>Marchantiopsida</taxon>
        <taxon>Marchantiidae</taxon>
        <taxon>Marchantiales</taxon>
        <taxon>Marchantiaceae</taxon>
        <taxon>Marchantia</taxon>
    </lineage>
</organism>
<sequence length="105" mass="11432">MEWKLLSVTRMALFPPQVRTLIGLQNKTMPSGQLSFRGAAALGAAPTSEEWRAESEADKRGDGRILIGMLSAFGVGWRKEWLGESEARTFWLAGLGARASLGDLP</sequence>
<proteinExistence type="predicted"/>
<dbReference type="EMBL" id="LVLJ01000695">
    <property type="protein sequence ID" value="OAE33037.1"/>
    <property type="molecule type" value="Genomic_DNA"/>
</dbReference>
<gene>
    <name evidence="1" type="ORF">AXG93_1913s1390</name>
</gene>
<dbReference type="Proteomes" id="UP000077202">
    <property type="component" value="Unassembled WGS sequence"/>
</dbReference>
<reference evidence="1" key="1">
    <citation type="submission" date="2016-03" db="EMBL/GenBank/DDBJ databases">
        <title>Mechanisms controlling the formation of the plant cell surface in tip-growing cells are functionally conserved among land plants.</title>
        <authorList>
            <person name="Honkanen S."/>
            <person name="Jones V.A."/>
            <person name="Morieri G."/>
            <person name="Champion C."/>
            <person name="Hetherington A.J."/>
            <person name="Kelly S."/>
            <person name="Saint-Marcoux D."/>
            <person name="Proust H."/>
            <person name="Prescott H."/>
            <person name="Dolan L."/>
        </authorList>
    </citation>
    <scope>NUCLEOTIDE SEQUENCE [LARGE SCALE GENOMIC DNA]</scope>
    <source>
        <tissue evidence="1">Whole gametophyte</tissue>
    </source>
</reference>
<protein>
    <submittedName>
        <fullName evidence="1">Uncharacterized protein</fullName>
    </submittedName>
</protein>
<accession>A0A176WIV2</accession>
<name>A0A176WIV2_MARPO</name>
<keyword evidence="2" id="KW-1185">Reference proteome</keyword>
<evidence type="ECO:0000313" key="2">
    <source>
        <dbReference type="Proteomes" id="UP000077202"/>
    </source>
</evidence>
<comment type="caution">
    <text evidence="1">The sequence shown here is derived from an EMBL/GenBank/DDBJ whole genome shotgun (WGS) entry which is preliminary data.</text>
</comment>
<evidence type="ECO:0000313" key="1">
    <source>
        <dbReference type="EMBL" id="OAE33037.1"/>
    </source>
</evidence>